<evidence type="ECO:0000313" key="1">
    <source>
        <dbReference type="EMBL" id="CAG8778781.1"/>
    </source>
</evidence>
<feature type="non-terminal residue" evidence="1">
    <location>
        <position position="71"/>
    </location>
</feature>
<dbReference type="EMBL" id="CAJVPW010058936">
    <property type="protein sequence ID" value="CAG8778781.1"/>
    <property type="molecule type" value="Genomic_DNA"/>
</dbReference>
<gene>
    <name evidence="1" type="ORF">SPELUC_LOCUS16249</name>
</gene>
<reference evidence="1" key="1">
    <citation type="submission" date="2021-06" db="EMBL/GenBank/DDBJ databases">
        <authorList>
            <person name="Kallberg Y."/>
            <person name="Tangrot J."/>
            <person name="Rosling A."/>
        </authorList>
    </citation>
    <scope>NUCLEOTIDE SEQUENCE</scope>
    <source>
        <strain evidence="1">28 12/20/2015</strain>
    </source>
</reference>
<keyword evidence="2" id="KW-1185">Reference proteome</keyword>
<evidence type="ECO:0000313" key="2">
    <source>
        <dbReference type="Proteomes" id="UP000789366"/>
    </source>
</evidence>
<feature type="non-terminal residue" evidence="1">
    <location>
        <position position="1"/>
    </location>
</feature>
<protein>
    <submittedName>
        <fullName evidence="1">1405_t:CDS:1</fullName>
    </submittedName>
</protein>
<dbReference type="Proteomes" id="UP000789366">
    <property type="component" value="Unassembled WGS sequence"/>
</dbReference>
<comment type="caution">
    <text evidence="1">The sequence shown here is derived from an EMBL/GenBank/DDBJ whole genome shotgun (WGS) entry which is preliminary data.</text>
</comment>
<proteinExistence type="predicted"/>
<accession>A0ACA9R6E6</accession>
<sequence>VPMLPFRKVAEDLKYKNHVIPAGTGIAVFIYGIQHSSKLWENPEKFVPERFENEHFASGNYSWLAFGGGSR</sequence>
<name>A0ACA9R6E6_9GLOM</name>
<organism evidence="1 2">
    <name type="scientific">Cetraspora pellucida</name>
    <dbReference type="NCBI Taxonomy" id="1433469"/>
    <lineage>
        <taxon>Eukaryota</taxon>
        <taxon>Fungi</taxon>
        <taxon>Fungi incertae sedis</taxon>
        <taxon>Mucoromycota</taxon>
        <taxon>Glomeromycotina</taxon>
        <taxon>Glomeromycetes</taxon>
        <taxon>Diversisporales</taxon>
        <taxon>Gigasporaceae</taxon>
        <taxon>Cetraspora</taxon>
    </lineage>
</organism>